<dbReference type="GeneID" id="26516607"/>
<keyword evidence="2" id="KW-1185">Reference proteome</keyword>
<evidence type="ECO:0000313" key="2">
    <source>
        <dbReference type="Proteomes" id="UP000032135"/>
    </source>
</evidence>
<dbReference type="RefSeq" id="YP_009188138.1">
    <property type="nucleotide sequence ID" value="NC_028663.1"/>
</dbReference>
<protein>
    <submittedName>
        <fullName evidence="1">Uncharacterized protein</fullName>
    </submittedName>
</protein>
<reference evidence="1 2" key="1">
    <citation type="submission" date="2014-11" db="EMBL/GenBank/DDBJ databases">
        <authorList>
            <person name="Fedida A."/>
            <person name="Lindell D."/>
        </authorList>
    </citation>
    <scope>NUCLEOTIDE SEQUENCE [LARGE SCALE GENOMIC DNA]</scope>
</reference>
<dbReference type="EMBL" id="KP211958">
    <property type="protein sequence ID" value="AJK27490.1"/>
    <property type="molecule type" value="Genomic_DNA"/>
</dbReference>
<dbReference type="Proteomes" id="UP000032135">
    <property type="component" value="Segment"/>
</dbReference>
<proteinExistence type="predicted"/>
<dbReference type="KEGG" id="vg:26516607"/>
<evidence type="ECO:0000313" key="1">
    <source>
        <dbReference type="EMBL" id="AJK27490.1"/>
    </source>
</evidence>
<gene>
    <name evidence="1" type="ORF">PTIM40_63</name>
</gene>
<sequence>MVEVVSGLFPDWMVDNVANRLSEYPVRWTNSPYACYDNARFFGTMIVQEGHYVGYEREWFIEYFNSLMEHRLGAKTMRTLLNMQFDNMQSQIHNDGDMPNLVSVVYHAAGESGDTVFYNNANEEVERVPFHMGQTLIFPSHMYHMGLPPKSGIRVSLGSIYSKTDQLVSHDPTIPRLSAI</sequence>
<accession>A0A0C5AMV7</accession>
<dbReference type="Gene3D" id="2.60.120.620">
    <property type="entry name" value="q2cbj1_9rhob like domain"/>
    <property type="match status" value="1"/>
</dbReference>
<name>A0A0C5AMV7_9CAUD</name>
<dbReference type="OrthoDB" id="25110at10239"/>
<organism evidence="1 2">
    <name type="scientific">Cyanophage P-TIM40</name>
    <dbReference type="NCBI Taxonomy" id="1589733"/>
    <lineage>
        <taxon>Viruses</taxon>
        <taxon>Duplodnaviria</taxon>
        <taxon>Heunggongvirae</taxon>
        <taxon>Uroviricota</taxon>
        <taxon>Caudoviricetes</taxon>
        <taxon>Pantevenvirales</taxon>
        <taxon>Kyanoviridae</taxon>
        <taxon>Libanvirus</taxon>
        <taxon>Libanvirus ptim40</taxon>
    </lineage>
</organism>